<evidence type="ECO:0000256" key="1">
    <source>
        <dbReference type="ARBA" id="ARBA00007734"/>
    </source>
</evidence>
<dbReference type="Pfam" id="PF01464">
    <property type="entry name" value="SLT"/>
    <property type="match status" value="1"/>
</dbReference>
<dbReference type="Pfam" id="PF13511">
    <property type="entry name" value="DUF4124"/>
    <property type="match status" value="1"/>
</dbReference>
<comment type="similarity">
    <text evidence="1">Belongs to the transglycosylase Slt family.</text>
</comment>
<dbReference type="AlphaFoldDB" id="A0A1I4W5H1"/>
<dbReference type="GO" id="GO:0008933">
    <property type="term" value="F:peptidoglycan lytic transglycosylase activity"/>
    <property type="evidence" value="ECO:0007669"/>
    <property type="project" value="InterPro"/>
</dbReference>
<dbReference type="CDD" id="cd00254">
    <property type="entry name" value="LT-like"/>
    <property type="match status" value="1"/>
</dbReference>
<feature type="region of interest" description="Disordered" evidence="2">
    <location>
        <begin position="45"/>
        <end position="64"/>
    </location>
</feature>
<accession>A0A1I4W5H1</accession>
<evidence type="ECO:0000259" key="4">
    <source>
        <dbReference type="Pfam" id="PF13511"/>
    </source>
</evidence>
<evidence type="ECO:0000256" key="2">
    <source>
        <dbReference type="SAM" id="MobiDB-lite"/>
    </source>
</evidence>
<organism evidence="5 6">
    <name type="scientific">Thermodesulforhabdus norvegica</name>
    <dbReference type="NCBI Taxonomy" id="39841"/>
    <lineage>
        <taxon>Bacteria</taxon>
        <taxon>Pseudomonadati</taxon>
        <taxon>Thermodesulfobacteriota</taxon>
        <taxon>Syntrophobacteria</taxon>
        <taxon>Syntrophobacterales</taxon>
        <taxon>Thermodesulforhabdaceae</taxon>
        <taxon>Thermodesulforhabdus</taxon>
    </lineage>
</organism>
<reference evidence="5 6" key="1">
    <citation type="submission" date="2016-10" db="EMBL/GenBank/DDBJ databases">
        <authorList>
            <person name="de Groot N.N."/>
        </authorList>
    </citation>
    <scope>NUCLEOTIDE SEQUENCE [LARGE SCALE GENOMIC DNA]</scope>
    <source>
        <strain evidence="5 6">DSM 9990</strain>
    </source>
</reference>
<protein>
    <recommendedName>
        <fullName evidence="7">DUF4124 domain-containing protein</fullName>
    </recommendedName>
</protein>
<dbReference type="Proteomes" id="UP000199611">
    <property type="component" value="Unassembled WGS sequence"/>
</dbReference>
<evidence type="ECO:0000313" key="5">
    <source>
        <dbReference type="EMBL" id="SFN08490.1"/>
    </source>
</evidence>
<evidence type="ECO:0000313" key="6">
    <source>
        <dbReference type="Proteomes" id="UP000199611"/>
    </source>
</evidence>
<feature type="domain" description="Transglycosylase SLT" evidence="3">
    <location>
        <begin position="78"/>
        <end position="177"/>
    </location>
</feature>
<proteinExistence type="inferred from homology"/>
<keyword evidence="6" id="KW-1185">Reference proteome</keyword>
<dbReference type="EMBL" id="FOUU01000014">
    <property type="protein sequence ID" value="SFN08490.1"/>
    <property type="molecule type" value="Genomic_DNA"/>
</dbReference>
<dbReference type="PANTHER" id="PTHR37423">
    <property type="entry name" value="SOLUBLE LYTIC MUREIN TRANSGLYCOSYLASE-RELATED"/>
    <property type="match status" value="1"/>
</dbReference>
<dbReference type="InterPro" id="IPR000189">
    <property type="entry name" value="Transglyc_AS"/>
</dbReference>
<sequence>MRIPWLVTAMLIVGLVCYGDCCAEIYQYVDENGVIHFTNVPVPGSSSIRPPQKRSYKPERQPLSPSRVSYYEKTFERYIEQISRYFGLDPKLVKAVIKAESGFNPHAVSRKGAIGLMQLMPDTAAEMGVFNPYHPVHNIVGGVRYLKQMLQEFNNNLVLALAAYNAGPNAVKRYGGIPPYSETRDYVRRVLQYYLQYKRRDR</sequence>
<dbReference type="GO" id="GO:0000270">
    <property type="term" value="P:peptidoglycan metabolic process"/>
    <property type="evidence" value="ECO:0007669"/>
    <property type="project" value="InterPro"/>
</dbReference>
<dbReference type="InterPro" id="IPR023346">
    <property type="entry name" value="Lysozyme-like_dom_sf"/>
</dbReference>
<dbReference type="OrthoDB" id="9781970at2"/>
<dbReference type="GO" id="GO:0016020">
    <property type="term" value="C:membrane"/>
    <property type="evidence" value="ECO:0007669"/>
    <property type="project" value="InterPro"/>
</dbReference>
<dbReference type="Gene3D" id="1.10.530.10">
    <property type="match status" value="1"/>
</dbReference>
<evidence type="ECO:0000259" key="3">
    <source>
        <dbReference type="Pfam" id="PF01464"/>
    </source>
</evidence>
<dbReference type="InterPro" id="IPR008258">
    <property type="entry name" value="Transglycosylase_SLT_dom_1"/>
</dbReference>
<name>A0A1I4W5H1_9BACT</name>
<evidence type="ECO:0008006" key="7">
    <source>
        <dbReference type="Google" id="ProtNLM"/>
    </source>
</evidence>
<dbReference type="PROSITE" id="PS00922">
    <property type="entry name" value="TRANSGLYCOSYLASE"/>
    <property type="match status" value="1"/>
</dbReference>
<gene>
    <name evidence="5" type="ORF">SAMN05660836_02599</name>
</gene>
<dbReference type="STRING" id="39841.SAMN05660836_02599"/>
<dbReference type="PANTHER" id="PTHR37423:SF2">
    <property type="entry name" value="MEMBRANE-BOUND LYTIC MUREIN TRANSGLYCOSYLASE C"/>
    <property type="match status" value="1"/>
</dbReference>
<dbReference type="SUPFAM" id="SSF53955">
    <property type="entry name" value="Lysozyme-like"/>
    <property type="match status" value="1"/>
</dbReference>
<dbReference type="InterPro" id="IPR025392">
    <property type="entry name" value="DUF4124"/>
</dbReference>
<dbReference type="RefSeq" id="WP_093396399.1">
    <property type="nucleotide sequence ID" value="NZ_FOUU01000014.1"/>
</dbReference>
<feature type="domain" description="DUF4124" evidence="4">
    <location>
        <begin position="23"/>
        <end position="56"/>
    </location>
</feature>